<feature type="transmembrane region" description="Helical" evidence="1">
    <location>
        <begin position="100"/>
        <end position="116"/>
    </location>
</feature>
<keyword evidence="1" id="KW-0812">Transmembrane</keyword>
<feature type="transmembrane region" description="Helical" evidence="1">
    <location>
        <begin position="39"/>
        <end position="59"/>
    </location>
</feature>
<protein>
    <submittedName>
        <fullName evidence="2">Uncharacterized protein</fullName>
    </submittedName>
</protein>
<keyword evidence="1" id="KW-0472">Membrane</keyword>
<evidence type="ECO:0000313" key="2">
    <source>
        <dbReference type="EMBL" id="MPM16440.1"/>
    </source>
</evidence>
<feature type="transmembrane region" description="Helical" evidence="1">
    <location>
        <begin position="71"/>
        <end position="94"/>
    </location>
</feature>
<feature type="transmembrane region" description="Helical" evidence="1">
    <location>
        <begin position="12"/>
        <end position="33"/>
    </location>
</feature>
<organism evidence="2">
    <name type="scientific">bioreactor metagenome</name>
    <dbReference type="NCBI Taxonomy" id="1076179"/>
    <lineage>
        <taxon>unclassified sequences</taxon>
        <taxon>metagenomes</taxon>
        <taxon>ecological metagenomes</taxon>
    </lineage>
</organism>
<keyword evidence="1" id="KW-1133">Transmembrane helix</keyword>
<evidence type="ECO:0000256" key="1">
    <source>
        <dbReference type="SAM" id="Phobius"/>
    </source>
</evidence>
<reference evidence="2" key="1">
    <citation type="submission" date="2019-08" db="EMBL/GenBank/DDBJ databases">
        <authorList>
            <person name="Kucharzyk K."/>
            <person name="Murdoch R.W."/>
            <person name="Higgins S."/>
            <person name="Loffler F."/>
        </authorList>
    </citation>
    <scope>NUCLEOTIDE SEQUENCE</scope>
</reference>
<sequence length="134" mass="14851">MTGAHSPKQFKDGFLVIGCLLYCLAASHAFLQYAQNSSFNLLGGCLGLAFSFSLAALFSTKLHLKNTRLTFALQVLGLLFLPYFDVFQIAIFQIRFSLESVLFYFLCIKLMGLVIGKRHNINLFGAKKSGRPGC</sequence>
<dbReference type="AlphaFoldDB" id="A0A644XJT2"/>
<gene>
    <name evidence="2" type="ORF">SDC9_62820</name>
</gene>
<comment type="caution">
    <text evidence="2">The sequence shown here is derived from an EMBL/GenBank/DDBJ whole genome shotgun (WGS) entry which is preliminary data.</text>
</comment>
<name>A0A644XJT2_9ZZZZ</name>
<proteinExistence type="predicted"/>
<dbReference type="EMBL" id="VSSQ01002611">
    <property type="protein sequence ID" value="MPM16440.1"/>
    <property type="molecule type" value="Genomic_DNA"/>
</dbReference>
<accession>A0A644XJT2</accession>